<feature type="compositionally biased region" description="Low complexity" evidence="8">
    <location>
        <begin position="521"/>
        <end position="533"/>
    </location>
</feature>
<reference evidence="10 11" key="1">
    <citation type="submission" date="2024-02" db="EMBL/GenBank/DDBJ databases">
        <title>Discinaceae phylogenomics.</title>
        <authorList>
            <person name="Dirks A.C."/>
            <person name="James T.Y."/>
        </authorList>
    </citation>
    <scope>NUCLEOTIDE SEQUENCE [LARGE SCALE GENOMIC DNA]</scope>
    <source>
        <strain evidence="10 11">ACD0624</strain>
    </source>
</reference>
<keyword evidence="7" id="KW-0539">Nucleus</keyword>
<keyword evidence="3" id="KW-0509">mRNA transport</keyword>
<protein>
    <recommendedName>
        <fullName evidence="9">RanBD1 domain-containing protein</fullName>
    </recommendedName>
</protein>
<dbReference type="PRINTS" id="PR01217">
    <property type="entry name" value="PRICHEXTENSN"/>
</dbReference>
<name>A0ABR3GJ17_9PEZI</name>
<feature type="compositionally biased region" description="Pro residues" evidence="8">
    <location>
        <begin position="301"/>
        <end position="318"/>
    </location>
</feature>
<feature type="region of interest" description="Disordered" evidence="8">
    <location>
        <begin position="765"/>
        <end position="974"/>
    </location>
</feature>
<dbReference type="InterPro" id="IPR053074">
    <property type="entry name" value="NPC_Nucleoporin"/>
</dbReference>
<evidence type="ECO:0000256" key="3">
    <source>
        <dbReference type="ARBA" id="ARBA00022816"/>
    </source>
</evidence>
<feature type="region of interest" description="Disordered" evidence="8">
    <location>
        <begin position="1"/>
        <end position="109"/>
    </location>
</feature>
<feature type="compositionally biased region" description="Polar residues" evidence="8">
    <location>
        <begin position="91"/>
        <end position="104"/>
    </location>
</feature>
<feature type="compositionally biased region" description="Polar residues" evidence="8">
    <location>
        <begin position="446"/>
        <end position="455"/>
    </location>
</feature>
<evidence type="ECO:0000256" key="7">
    <source>
        <dbReference type="ARBA" id="ARBA00023242"/>
    </source>
</evidence>
<dbReference type="InterPro" id="IPR000156">
    <property type="entry name" value="Ran_bind_dom"/>
</dbReference>
<keyword evidence="4" id="KW-0653">Protein transport</keyword>
<dbReference type="SUPFAM" id="SSF50729">
    <property type="entry name" value="PH domain-like"/>
    <property type="match status" value="1"/>
</dbReference>
<dbReference type="EMBL" id="JBBBZM010000060">
    <property type="protein sequence ID" value="KAL0635910.1"/>
    <property type="molecule type" value="Genomic_DNA"/>
</dbReference>
<dbReference type="PANTHER" id="PTHR38697">
    <property type="entry name" value="NUCLEAR PORE COMPLEX PROTEIN SIMILAR TO S. CEREVISIAE NUP2 (EUROFUNG)"/>
    <property type="match status" value="1"/>
</dbReference>
<keyword evidence="5" id="KW-0811">Translocation</keyword>
<gene>
    <name evidence="10" type="ORF">Q9L58_005153</name>
</gene>
<feature type="compositionally biased region" description="Polar residues" evidence="8">
    <location>
        <begin position="784"/>
        <end position="802"/>
    </location>
</feature>
<evidence type="ECO:0000256" key="4">
    <source>
        <dbReference type="ARBA" id="ARBA00022927"/>
    </source>
</evidence>
<keyword evidence="6" id="KW-0906">Nuclear pore complex</keyword>
<feature type="compositionally biased region" description="Polar residues" evidence="8">
    <location>
        <begin position="840"/>
        <end position="870"/>
    </location>
</feature>
<feature type="compositionally biased region" description="Basic and acidic residues" evidence="8">
    <location>
        <begin position="35"/>
        <end position="47"/>
    </location>
</feature>
<feature type="compositionally biased region" description="Basic and acidic residues" evidence="8">
    <location>
        <begin position="625"/>
        <end position="640"/>
    </location>
</feature>
<dbReference type="PANTHER" id="PTHR38697:SF1">
    <property type="entry name" value="NUCLEAR PORE COMPLEX PROTEIN SIMILAR TO S. CEREVISIAE NUP2 (EUROFUNG)"/>
    <property type="match status" value="1"/>
</dbReference>
<feature type="compositionally biased region" description="Polar residues" evidence="8">
    <location>
        <begin position="954"/>
        <end position="973"/>
    </location>
</feature>
<evidence type="ECO:0000313" key="10">
    <source>
        <dbReference type="EMBL" id="KAL0635910.1"/>
    </source>
</evidence>
<keyword evidence="11" id="KW-1185">Reference proteome</keyword>
<feature type="region of interest" description="Disordered" evidence="8">
    <location>
        <begin position="133"/>
        <end position="183"/>
    </location>
</feature>
<comment type="caution">
    <text evidence="10">The sequence shown here is derived from an EMBL/GenBank/DDBJ whole genome shotgun (WGS) entry which is preliminary data.</text>
</comment>
<feature type="compositionally biased region" description="Polar residues" evidence="8">
    <location>
        <begin position="21"/>
        <end position="34"/>
    </location>
</feature>
<dbReference type="InterPro" id="IPR025574">
    <property type="entry name" value="Nucleoporin_FG_rpt"/>
</dbReference>
<feature type="domain" description="RanBD1" evidence="9">
    <location>
        <begin position="988"/>
        <end position="1101"/>
    </location>
</feature>
<organism evidence="10 11">
    <name type="scientific">Discina gigas</name>
    <dbReference type="NCBI Taxonomy" id="1032678"/>
    <lineage>
        <taxon>Eukaryota</taxon>
        <taxon>Fungi</taxon>
        <taxon>Dikarya</taxon>
        <taxon>Ascomycota</taxon>
        <taxon>Pezizomycotina</taxon>
        <taxon>Pezizomycetes</taxon>
        <taxon>Pezizales</taxon>
        <taxon>Discinaceae</taxon>
        <taxon>Discina</taxon>
    </lineage>
</organism>
<evidence type="ECO:0000256" key="6">
    <source>
        <dbReference type="ARBA" id="ARBA00023132"/>
    </source>
</evidence>
<feature type="region of interest" description="Disordered" evidence="8">
    <location>
        <begin position="521"/>
        <end position="543"/>
    </location>
</feature>
<dbReference type="Pfam" id="PF13634">
    <property type="entry name" value="Nucleoporin_FG"/>
    <property type="match status" value="5"/>
</dbReference>
<evidence type="ECO:0000259" key="9">
    <source>
        <dbReference type="PROSITE" id="PS50196"/>
    </source>
</evidence>
<feature type="region of interest" description="Disordered" evidence="8">
    <location>
        <begin position="293"/>
        <end position="479"/>
    </location>
</feature>
<feature type="region of interest" description="Disordered" evidence="8">
    <location>
        <begin position="611"/>
        <end position="716"/>
    </location>
</feature>
<feature type="compositionally biased region" description="Basic and acidic residues" evidence="8">
    <location>
        <begin position="805"/>
        <end position="823"/>
    </location>
</feature>
<evidence type="ECO:0000256" key="5">
    <source>
        <dbReference type="ARBA" id="ARBA00023010"/>
    </source>
</evidence>
<dbReference type="Pfam" id="PF00638">
    <property type="entry name" value="Ran_BP1"/>
    <property type="match status" value="1"/>
</dbReference>
<feature type="compositionally biased region" description="Low complexity" evidence="8">
    <location>
        <begin position="674"/>
        <end position="689"/>
    </location>
</feature>
<accession>A0ABR3GJ17</accession>
<keyword evidence="2" id="KW-0813">Transport</keyword>
<evidence type="ECO:0000313" key="11">
    <source>
        <dbReference type="Proteomes" id="UP001447188"/>
    </source>
</evidence>
<feature type="compositionally biased region" description="Gly residues" evidence="8">
    <location>
        <begin position="65"/>
        <end position="77"/>
    </location>
</feature>
<dbReference type="CDD" id="cd13170">
    <property type="entry name" value="RanBD_NUP50"/>
    <property type="match status" value="1"/>
</dbReference>
<dbReference type="Gene3D" id="2.30.29.30">
    <property type="entry name" value="Pleckstrin-homology domain (PH domain)/Phosphotyrosine-binding domain (PTB)"/>
    <property type="match status" value="1"/>
</dbReference>
<feature type="compositionally biased region" description="Basic and acidic residues" evidence="8">
    <location>
        <begin position="421"/>
        <end position="430"/>
    </location>
</feature>
<feature type="compositionally biased region" description="Polar residues" evidence="8">
    <location>
        <begin position="650"/>
        <end position="664"/>
    </location>
</feature>
<dbReference type="SMART" id="SM00160">
    <property type="entry name" value="RanBD"/>
    <property type="match status" value="1"/>
</dbReference>
<proteinExistence type="predicted"/>
<dbReference type="InterPro" id="IPR011993">
    <property type="entry name" value="PH-like_dom_sf"/>
</dbReference>
<evidence type="ECO:0000256" key="1">
    <source>
        <dbReference type="ARBA" id="ARBA00004567"/>
    </source>
</evidence>
<feature type="compositionally biased region" description="Low complexity" evidence="8">
    <location>
        <begin position="899"/>
        <end position="924"/>
    </location>
</feature>
<evidence type="ECO:0000256" key="8">
    <source>
        <dbReference type="SAM" id="MobiDB-lite"/>
    </source>
</evidence>
<evidence type="ECO:0000256" key="2">
    <source>
        <dbReference type="ARBA" id="ARBA00022448"/>
    </source>
</evidence>
<dbReference type="InterPro" id="IPR015007">
    <property type="entry name" value="NUP2/50/61"/>
</dbReference>
<dbReference type="Proteomes" id="UP001447188">
    <property type="component" value="Unassembled WGS sequence"/>
</dbReference>
<sequence length="1101" mass="111636">MSKRRSDTQLTKDDYEAQMNGGLNSTPSRTGNSDRPQDEADPSKMADSKVMSGRKIAPLKKGRGRGGAVTGARGGGSSIPNFFAATPSPAFGSNGNAPQSSDGGMSNFSGFGASNAASSTSSFGGNATGGGLSFGSSSGAPEQPKVNPFGPLAPSTPSSTNGSGGIFGQAQPQMGSGLFGNAPTQNAASGGIFGNNNNTPASASALAPASGGFTFGGSNSVAATQPPAAGFSKTPAFSFGGGSTAAPMFGSGDNKPAAPASTAFTFGSTSGAPATPPVVSPFNFGAPSSTATPGGYFAAPSPAPGAPEPPVTPAPTAPPSFQFGAATPTQAPPLFGKSLEPQASSSMFGKPAEPQGSSLFGRPSPSPEPSSSGLFTPRKPTPSPEPPNHFAAAPATPNFFGTPKTQETPKPMPMFGGFGDQKQEPAKDAPKPLFGGFSGPAKETPKTASTFSFNASPARDDDDSAMAGNSPPKQSIYDSQPVINNAFSGFGTTPTKSPFPTAAAAAPTPTPVPMFTPPVPKTTTSTTTNNIRTPSPPLPSDAPSWTPAQLTEYYNLYALRSLNYTFVEGLKKMGSMGDYNGACLVYIKESAKIKAAQENGERYRGMDAKYSGLSSKRASGEEVEGSVKRRKEGEDSKTSDSSRMLAGIIGNSSSPPDLTKQQASKPLFGFVPPTASTSSASDQSQALASKPVHGFQPPTAGKSMSQPGPMLASKPLFGFQPPASMLAPSIPDLGQKLASKPVFGFNPPAAGKSIAPPGPMLASKPLFGFQPPAGMGNNGGSVFDNPTASTNNDGFVNPFTSQKPDPNDRDMGDDGSDSDEKKPSSTGSLFGRVSEPKPSISFSGSVLGTPTKASTSTGGLFSNKLDQTWSPDKGVKFESTNGNGNGSIFGAKSSGEAKPAASFFGSGSSNSSAATTPGASGTSSIFGTPGPKAEVGFSFGGNGTTKPSGPIGIPTSNETGNASEDGSEPSDNSHLAKNEIDLSAQGPGEEDEESLYQVRAIIYEIVGGGIAPKKAGVGTLRVLKNRITGKARVVTRTEGGKVVLNVGLVKEVIYALGDKGGKNVAIVEFVAGKKPKRFSVRVKEEKVAKELGEVMEDAKGN</sequence>
<dbReference type="Pfam" id="PF08911">
    <property type="entry name" value="NUP50"/>
    <property type="match status" value="1"/>
</dbReference>
<feature type="compositionally biased region" description="Basic and acidic residues" evidence="8">
    <location>
        <begin position="1"/>
        <end position="15"/>
    </location>
</feature>
<comment type="subcellular location">
    <subcellularLocation>
        <location evidence="1">Nucleus</location>
        <location evidence="1">Nuclear pore complex</location>
    </subcellularLocation>
</comment>
<dbReference type="PROSITE" id="PS50196">
    <property type="entry name" value="RANBD1"/>
    <property type="match status" value="1"/>
</dbReference>